<comment type="caution">
    <text evidence="2">The sequence shown here is derived from an EMBL/GenBank/DDBJ whole genome shotgun (WGS) entry which is preliminary data.</text>
</comment>
<protein>
    <submittedName>
        <fullName evidence="2">Uncharacterized protein</fullName>
    </submittedName>
</protein>
<keyword evidence="3" id="KW-1185">Reference proteome</keyword>
<dbReference type="EMBL" id="CADEPI010000368">
    <property type="protein sequence ID" value="CAB3384727.1"/>
    <property type="molecule type" value="Genomic_DNA"/>
</dbReference>
<evidence type="ECO:0000313" key="3">
    <source>
        <dbReference type="Proteomes" id="UP000494165"/>
    </source>
</evidence>
<reference evidence="2 3" key="1">
    <citation type="submission" date="2020-04" db="EMBL/GenBank/DDBJ databases">
        <authorList>
            <person name="Alioto T."/>
            <person name="Alioto T."/>
            <person name="Gomez Garrido J."/>
        </authorList>
    </citation>
    <scope>NUCLEOTIDE SEQUENCE [LARGE SCALE GENOMIC DNA]</scope>
</reference>
<organism evidence="2 3">
    <name type="scientific">Cloeon dipterum</name>
    <dbReference type="NCBI Taxonomy" id="197152"/>
    <lineage>
        <taxon>Eukaryota</taxon>
        <taxon>Metazoa</taxon>
        <taxon>Ecdysozoa</taxon>
        <taxon>Arthropoda</taxon>
        <taxon>Hexapoda</taxon>
        <taxon>Insecta</taxon>
        <taxon>Pterygota</taxon>
        <taxon>Palaeoptera</taxon>
        <taxon>Ephemeroptera</taxon>
        <taxon>Pisciforma</taxon>
        <taxon>Baetidae</taxon>
        <taxon>Cloeon</taxon>
    </lineage>
</organism>
<dbReference type="AlphaFoldDB" id="A0A8S1DLU4"/>
<accession>A0A8S1DLU4</accession>
<name>A0A8S1DLU4_9INSE</name>
<sequence length="84" mass="9804">MKRRQRRAREFYFRSEKDRLPTTNGASPLDNMRSLEHYLNDLMRSQGTSNGEPPELKGKRSDLNVIYAITLRRTELVSVAFCTI</sequence>
<evidence type="ECO:0000256" key="1">
    <source>
        <dbReference type="SAM" id="MobiDB-lite"/>
    </source>
</evidence>
<dbReference type="OrthoDB" id="7699348at2759"/>
<feature type="region of interest" description="Disordered" evidence="1">
    <location>
        <begin position="1"/>
        <end position="31"/>
    </location>
</feature>
<proteinExistence type="predicted"/>
<feature type="compositionally biased region" description="Basic and acidic residues" evidence="1">
    <location>
        <begin position="8"/>
        <end position="20"/>
    </location>
</feature>
<evidence type="ECO:0000313" key="2">
    <source>
        <dbReference type="EMBL" id="CAB3384727.1"/>
    </source>
</evidence>
<dbReference type="Proteomes" id="UP000494165">
    <property type="component" value="Unassembled WGS sequence"/>
</dbReference>
<gene>
    <name evidence="2" type="ORF">CLODIP_2_CD12893</name>
</gene>